<proteinExistence type="predicted"/>
<dbReference type="InterPro" id="IPR036188">
    <property type="entry name" value="FAD/NAD-bd_sf"/>
</dbReference>
<evidence type="ECO:0000313" key="2">
    <source>
        <dbReference type="Proteomes" id="UP000466894"/>
    </source>
</evidence>
<accession>A0A7I7PD75</accession>
<dbReference type="Gene3D" id="3.50.50.60">
    <property type="entry name" value="FAD/NAD(P)-binding domain"/>
    <property type="match status" value="1"/>
</dbReference>
<dbReference type="KEGG" id="mnv:MNVI_18920"/>
<organism evidence="1 2">
    <name type="scientific">Mycobacterium noviomagense</name>
    <dbReference type="NCBI Taxonomy" id="459858"/>
    <lineage>
        <taxon>Bacteria</taxon>
        <taxon>Bacillati</taxon>
        <taxon>Actinomycetota</taxon>
        <taxon>Actinomycetes</taxon>
        <taxon>Mycobacteriales</taxon>
        <taxon>Mycobacteriaceae</taxon>
        <taxon>Mycobacterium</taxon>
    </lineage>
</organism>
<dbReference type="AlphaFoldDB" id="A0A7I7PD75"/>
<dbReference type="SUPFAM" id="SSF51905">
    <property type="entry name" value="FAD/NAD(P)-binding domain"/>
    <property type="match status" value="1"/>
</dbReference>
<gene>
    <name evidence="1" type="ORF">MNVI_18920</name>
</gene>
<name>A0A7I7PD75_9MYCO</name>
<evidence type="ECO:0000313" key="1">
    <source>
        <dbReference type="EMBL" id="BBY06574.1"/>
    </source>
</evidence>
<dbReference type="Proteomes" id="UP000466894">
    <property type="component" value="Chromosome"/>
</dbReference>
<reference evidence="1 2" key="1">
    <citation type="journal article" date="2019" name="Emerg. Microbes Infect.">
        <title>Comprehensive subspecies identification of 175 nontuberculous mycobacteria species based on 7547 genomic profiles.</title>
        <authorList>
            <person name="Matsumoto Y."/>
            <person name="Kinjo T."/>
            <person name="Motooka D."/>
            <person name="Nabeya D."/>
            <person name="Jung N."/>
            <person name="Uechi K."/>
            <person name="Horii T."/>
            <person name="Iida T."/>
            <person name="Fujita J."/>
            <person name="Nakamura S."/>
        </authorList>
    </citation>
    <scope>NUCLEOTIDE SEQUENCE [LARGE SCALE GENOMIC DNA]</scope>
    <source>
        <strain evidence="1 2">JCM 16367</strain>
    </source>
</reference>
<dbReference type="EMBL" id="AP022583">
    <property type="protein sequence ID" value="BBY06574.1"/>
    <property type="molecule type" value="Genomic_DNA"/>
</dbReference>
<sequence>MNEPAKRAVVCGAGMAGLFAARVLSEFYETVTLVERDRLTSDESERRGVPQGRHFHALSIGGFPTAGAIVPRAARCNRGRGREDVR</sequence>
<protein>
    <submittedName>
        <fullName evidence="1">Uncharacterized protein</fullName>
    </submittedName>
</protein>